<dbReference type="GO" id="GO:0016491">
    <property type="term" value="F:oxidoreductase activity"/>
    <property type="evidence" value="ECO:0007669"/>
    <property type="project" value="InterPro"/>
</dbReference>
<dbReference type="Pfam" id="PF03358">
    <property type="entry name" value="FMN_red"/>
    <property type="match status" value="1"/>
</dbReference>
<protein>
    <submittedName>
        <fullName evidence="4">Multimeric flavodoxin WrbA</fullName>
    </submittedName>
</protein>
<dbReference type="EMBL" id="FRCT01000002">
    <property type="protein sequence ID" value="SHM21399.1"/>
    <property type="molecule type" value="Genomic_DNA"/>
</dbReference>
<dbReference type="InterPro" id="IPR029039">
    <property type="entry name" value="Flavoprotein-like_sf"/>
</dbReference>
<evidence type="ECO:0000256" key="2">
    <source>
        <dbReference type="ARBA" id="ARBA00022643"/>
    </source>
</evidence>
<feature type="domain" description="NADPH-dependent FMN reductase-like" evidence="3">
    <location>
        <begin position="1"/>
        <end position="150"/>
    </location>
</feature>
<sequence length="209" mass="22881">MKVLIINGSPRTDGNTSVAVNELIRIFETEGIETEVCQIGNKVIRGCIACGKCAELGRCVFNDEVNDIAAKFEAADGLIAASPVYYASANATLIACLDRLFYSTHFDKTMKVGASVVVARRGGCSATFDELNKYFTICGMPVASSTYWNSVHGRLQGESAFDAEGLQTMRNLARNMSFLMKSIALGKEKYGLPEKEVWNPTHFVRDDLK</sequence>
<evidence type="ECO:0000259" key="3">
    <source>
        <dbReference type="Pfam" id="PF03358"/>
    </source>
</evidence>
<accession>A0A1M7GZU1</accession>
<dbReference type="Gene3D" id="3.40.50.360">
    <property type="match status" value="1"/>
</dbReference>
<dbReference type="RefSeq" id="WP_072948933.1">
    <property type="nucleotide sequence ID" value="NZ_FRCT01000002.1"/>
</dbReference>
<organism evidence="4 5">
    <name type="scientific">Ruminococcus flavefaciens</name>
    <dbReference type="NCBI Taxonomy" id="1265"/>
    <lineage>
        <taxon>Bacteria</taxon>
        <taxon>Bacillati</taxon>
        <taxon>Bacillota</taxon>
        <taxon>Clostridia</taxon>
        <taxon>Eubacteriales</taxon>
        <taxon>Oscillospiraceae</taxon>
        <taxon>Ruminococcus</taxon>
    </lineage>
</organism>
<evidence type="ECO:0000256" key="1">
    <source>
        <dbReference type="ARBA" id="ARBA00022630"/>
    </source>
</evidence>
<dbReference type="PANTHER" id="PTHR43278:SF4">
    <property type="entry name" value="NAD(P)H-DEPENDENT FMN-CONTAINING OXIDOREDUCTASE YWQN-RELATED"/>
    <property type="match status" value="1"/>
</dbReference>
<dbReference type="OrthoDB" id="9790975at2"/>
<dbReference type="SUPFAM" id="SSF52218">
    <property type="entry name" value="Flavoproteins"/>
    <property type="match status" value="1"/>
</dbReference>
<dbReference type="Proteomes" id="UP000184394">
    <property type="component" value="Unassembled WGS sequence"/>
</dbReference>
<dbReference type="InterPro" id="IPR051796">
    <property type="entry name" value="ISF_SsuE-like"/>
</dbReference>
<reference evidence="4 5" key="1">
    <citation type="submission" date="2016-11" db="EMBL/GenBank/DDBJ databases">
        <authorList>
            <person name="Jaros S."/>
            <person name="Januszkiewicz K."/>
            <person name="Wedrychowicz H."/>
        </authorList>
    </citation>
    <scope>NUCLEOTIDE SEQUENCE [LARGE SCALE GENOMIC DNA]</scope>
    <source>
        <strain evidence="4 5">Y1</strain>
    </source>
</reference>
<evidence type="ECO:0000313" key="4">
    <source>
        <dbReference type="EMBL" id="SHM21399.1"/>
    </source>
</evidence>
<keyword evidence="1" id="KW-0285">Flavoprotein</keyword>
<dbReference type="AlphaFoldDB" id="A0A1M7GZU1"/>
<dbReference type="InterPro" id="IPR005025">
    <property type="entry name" value="FMN_Rdtase-like_dom"/>
</dbReference>
<dbReference type="PANTHER" id="PTHR43278">
    <property type="entry name" value="NAD(P)H-DEPENDENT FMN-CONTAINING OXIDOREDUCTASE YWQN-RELATED"/>
    <property type="match status" value="1"/>
</dbReference>
<evidence type="ECO:0000313" key="5">
    <source>
        <dbReference type="Proteomes" id="UP000184394"/>
    </source>
</evidence>
<gene>
    <name evidence="4" type="ORF">SAMN04487860_10220</name>
</gene>
<proteinExistence type="predicted"/>
<keyword evidence="2" id="KW-0288">FMN</keyword>
<name>A0A1M7GZU1_RUMFL</name>